<evidence type="ECO:0000313" key="4">
    <source>
        <dbReference type="Proteomes" id="UP000182658"/>
    </source>
</evidence>
<dbReference type="PANTHER" id="PTHR21310:SF54">
    <property type="entry name" value="AMINOGLYCOSIDE PHOSPHOTRANSFERASE DOMAIN-CONTAINING PROTEIN"/>
    <property type="match status" value="1"/>
</dbReference>
<name>A0A1J7JQ30_9PEZI</name>
<dbReference type="OrthoDB" id="3250044at2759"/>
<feature type="domain" description="Aminoglycoside phosphotransferase" evidence="2">
    <location>
        <begin position="151"/>
        <end position="330"/>
    </location>
</feature>
<dbReference type="AlphaFoldDB" id="A0A1J7JQ30"/>
<accession>A0A1J7JQ30</accession>
<proteinExistence type="predicted"/>
<dbReference type="PANTHER" id="PTHR21310">
    <property type="entry name" value="AMINOGLYCOSIDE PHOSPHOTRANSFERASE-RELATED-RELATED"/>
    <property type="match status" value="1"/>
</dbReference>
<evidence type="ECO:0000259" key="2">
    <source>
        <dbReference type="Pfam" id="PF01636"/>
    </source>
</evidence>
<keyword evidence="4" id="KW-1185">Reference proteome</keyword>
<dbReference type="InterPro" id="IPR011009">
    <property type="entry name" value="Kinase-like_dom_sf"/>
</dbReference>
<evidence type="ECO:0000256" key="1">
    <source>
        <dbReference type="SAM" id="MobiDB-lite"/>
    </source>
</evidence>
<dbReference type="Proteomes" id="UP000182658">
    <property type="component" value="Unassembled WGS sequence"/>
</dbReference>
<dbReference type="Pfam" id="PF01636">
    <property type="entry name" value="APH"/>
    <property type="match status" value="1"/>
</dbReference>
<feature type="region of interest" description="Disordered" evidence="1">
    <location>
        <begin position="1"/>
        <end position="25"/>
    </location>
</feature>
<dbReference type="SUPFAM" id="SSF56112">
    <property type="entry name" value="Protein kinase-like (PK-like)"/>
    <property type="match status" value="1"/>
</dbReference>
<gene>
    <name evidence="3" type="ORF">CONLIGDRAFT_250703</name>
</gene>
<dbReference type="Gene3D" id="3.90.1200.10">
    <property type="match status" value="1"/>
</dbReference>
<dbReference type="InParanoid" id="A0A1J7JQ30"/>
<dbReference type="InterPro" id="IPR002575">
    <property type="entry name" value="Aminoglycoside_PTrfase"/>
</dbReference>
<dbReference type="STRING" id="1408157.A0A1J7JQ30"/>
<dbReference type="InterPro" id="IPR051678">
    <property type="entry name" value="AGP_Transferase"/>
</dbReference>
<reference evidence="3 4" key="1">
    <citation type="submission" date="2016-10" db="EMBL/GenBank/DDBJ databases">
        <title>Draft genome sequence of Coniochaeta ligniaria NRRL30616, a lignocellulolytic fungus for bioabatement of inhibitors in plant biomass hydrolysates.</title>
        <authorList>
            <consortium name="DOE Joint Genome Institute"/>
            <person name="Jimenez D.J."/>
            <person name="Hector R.E."/>
            <person name="Riley R."/>
            <person name="Sun H."/>
            <person name="Grigoriev I.V."/>
            <person name="Van Elsas J.D."/>
            <person name="Nichols N.N."/>
        </authorList>
    </citation>
    <scope>NUCLEOTIDE SEQUENCE [LARGE SCALE GENOMIC DNA]</scope>
    <source>
        <strain evidence="3 4">NRRL 30616</strain>
    </source>
</reference>
<sequence length="380" mass="43063">MDNRKILTQADGPSRNRVLKPNRKTPAAQWNTRMLRGLADALEKDPEADITTLLPRHYSQKLRSLQKPGNPTSASTFPIADIRSRFCTTDKVTVVFELEPEVTSLLQNQESISESIVDLLAKGEVLHEGLSPASVMVFRVADGIAVKITDEDSVATEHTSLVYLKEHLSDFPAPKPLGAVRFGIFCLLFTTFIPGLDLERAWPRLEASQKSSISTQLDTLFSDLRSLPFPENRPLGGVNGDGCKDARRALRVNAEPILDVGQFDEFIFSRPKRASPLYTGFLRRFIPADAMKCVFTHGDVRPANIMVDRDEDGAWKVVGVIDWERSGFYPEYWESVKVNNNLAPMDRFDWYDYLPECISPNRYPIRWLLDRVWDRSMENS</sequence>
<organism evidence="3 4">
    <name type="scientific">Coniochaeta ligniaria NRRL 30616</name>
    <dbReference type="NCBI Taxonomy" id="1408157"/>
    <lineage>
        <taxon>Eukaryota</taxon>
        <taxon>Fungi</taxon>
        <taxon>Dikarya</taxon>
        <taxon>Ascomycota</taxon>
        <taxon>Pezizomycotina</taxon>
        <taxon>Sordariomycetes</taxon>
        <taxon>Sordariomycetidae</taxon>
        <taxon>Coniochaetales</taxon>
        <taxon>Coniochaetaceae</taxon>
        <taxon>Coniochaeta</taxon>
    </lineage>
</organism>
<dbReference type="EMBL" id="KV875095">
    <property type="protein sequence ID" value="OIW32048.1"/>
    <property type="molecule type" value="Genomic_DNA"/>
</dbReference>
<evidence type="ECO:0000313" key="3">
    <source>
        <dbReference type="EMBL" id="OIW32048.1"/>
    </source>
</evidence>
<protein>
    <submittedName>
        <fullName evidence="3">APH-domain-containing protein</fullName>
    </submittedName>
</protein>